<reference evidence="3" key="2">
    <citation type="submission" date="2025-09" db="UniProtKB">
        <authorList>
            <consortium name="Ensembl"/>
        </authorList>
    </citation>
    <scope>IDENTIFICATION</scope>
</reference>
<dbReference type="GeneTree" id="ENSGT00940000178126"/>
<organism evidence="3 4">
    <name type="scientific">Gadus morhua</name>
    <name type="common">Atlantic cod</name>
    <dbReference type="NCBI Taxonomy" id="8049"/>
    <lineage>
        <taxon>Eukaryota</taxon>
        <taxon>Metazoa</taxon>
        <taxon>Chordata</taxon>
        <taxon>Craniata</taxon>
        <taxon>Vertebrata</taxon>
        <taxon>Euteleostomi</taxon>
        <taxon>Actinopterygii</taxon>
        <taxon>Neopterygii</taxon>
        <taxon>Teleostei</taxon>
        <taxon>Neoteleostei</taxon>
        <taxon>Acanthomorphata</taxon>
        <taxon>Zeiogadaria</taxon>
        <taxon>Gadariae</taxon>
        <taxon>Gadiformes</taxon>
        <taxon>Gadoidei</taxon>
        <taxon>Gadidae</taxon>
        <taxon>Gadus</taxon>
    </lineage>
</organism>
<sequence>MSGRALLCCLPVEQVIPPNITLYPVWTGQSWASELSLVCTLSGFYPDKVSVEWLLDGRVPETSPVQNKLQSVEEGGKTFTLNSKIQLKIEVWKKGPNVQCKSKYGHGKEETRNISICDSKYKYLVSQRT</sequence>
<dbReference type="InterPro" id="IPR036179">
    <property type="entry name" value="Ig-like_dom_sf"/>
</dbReference>
<evidence type="ECO:0000313" key="4">
    <source>
        <dbReference type="Proteomes" id="UP000694546"/>
    </source>
</evidence>
<keyword evidence="1" id="KW-0393">Immunoglobulin domain</keyword>
<dbReference type="PROSITE" id="PS50835">
    <property type="entry name" value="IG_LIKE"/>
    <property type="match status" value="1"/>
</dbReference>
<dbReference type="PANTHER" id="PTHR23411">
    <property type="entry name" value="TAPASIN"/>
    <property type="match status" value="1"/>
</dbReference>
<proteinExistence type="predicted"/>
<name>A0A8C5BRH6_GADMO</name>
<dbReference type="SUPFAM" id="SSF48726">
    <property type="entry name" value="Immunoglobulin"/>
    <property type="match status" value="1"/>
</dbReference>
<keyword evidence="4" id="KW-1185">Reference proteome</keyword>
<evidence type="ECO:0000313" key="3">
    <source>
        <dbReference type="Ensembl" id="ENSGMOP00000050054.1"/>
    </source>
</evidence>
<reference evidence="3" key="1">
    <citation type="submission" date="2025-08" db="UniProtKB">
        <authorList>
            <consortium name="Ensembl"/>
        </authorList>
    </citation>
    <scope>IDENTIFICATION</scope>
</reference>
<dbReference type="Pfam" id="PF07654">
    <property type="entry name" value="C1-set"/>
    <property type="match status" value="1"/>
</dbReference>
<dbReference type="AlphaFoldDB" id="A0A8C5BRH6"/>
<dbReference type="InterPro" id="IPR013783">
    <property type="entry name" value="Ig-like_fold"/>
</dbReference>
<evidence type="ECO:0000256" key="1">
    <source>
        <dbReference type="ARBA" id="ARBA00023319"/>
    </source>
</evidence>
<evidence type="ECO:0000259" key="2">
    <source>
        <dbReference type="PROSITE" id="PS50835"/>
    </source>
</evidence>
<dbReference type="Gene3D" id="2.60.40.10">
    <property type="entry name" value="Immunoglobulins"/>
    <property type="match status" value="1"/>
</dbReference>
<dbReference type="OMA" id="CDSKYKY"/>
<protein>
    <recommendedName>
        <fullName evidence="2">Ig-like domain-containing protein</fullName>
    </recommendedName>
</protein>
<feature type="domain" description="Ig-like" evidence="2">
    <location>
        <begin position="18"/>
        <end position="115"/>
    </location>
</feature>
<dbReference type="Proteomes" id="UP000694546">
    <property type="component" value="Chromosome 2"/>
</dbReference>
<dbReference type="SMART" id="SM00407">
    <property type="entry name" value="IGc1"/>
    <property type="match status" value="1"/>
</dbReference>
<dbReference type="Ensembl" id="ENSGMOT00000030638.1">
    <property type="protein sequence ID" value="ENSGMOP00000050054.1"/>
    <property type="gene ID" value="ENSGMOG00000023969.1"/>
</dbReference>
<dbReference type="InterPro" id="IPR050380">
    <property type="entry name" value="Immune_Resp_Modulators"/>
</dbReference>
<dbReference type="InterPro" id="IPR003597">
    <property type="entry name" value="Ig_C1-set"/>
</dbReference>
<dbReference type="InterPro" id="IPR007110">
    <property type="entry name" value="Ig-like_dom"/>
</dbReference>
<accession>A0A8C5BRH6</accession>